<dbReference type="InterPro" id="IPR021560">
    <property type="entry name" value="DUF3021"/>
</dbReference>
<sequence length="133" mass="15291">MRLMTRVINGLGLGSFLCLFVSLFNETAPPVMTKEAVLSIFVISACAGMLSLLFEVERFNFLMALVMHFVCINLVVWALSFFNPWLQGTTWMGYLGSMFVFYSCSWLFLVIRDKLIARELNQWIKRNANRSQS</sequence>
<evidence type="ECO:0008006" key="4">
    <source>
        <dbReference type="Google" id="ProtNLM"/>
    </source>
</evidence>
<feature type="transmembrane region" description="Helical" evidence="1">
    <location>
        <begin position="36"/>
        <end position="54"/>
    </location>
</feature>
<keyword evidence="1" id="KW-1133">Transmembrane helix</keyword>
<evidence type="ECO:0000256" key="1">
    <source>
        <dbReference type="SAM" id="Phobius"/>
    </source>
</evidence>
<proteinExistence type="predicted"/>
<dbReference type="Proteomes" id="UP000215145">
    <property type="component" value="Unassembled WGS sequence"/>
</dbReference>
<reference evidence="2 3" key="1">
    <citation type="submission" date="2017-07" db="EMBL/GenBank/DDBJ databases">
        <title>Paenibacillus herberti R33 genome sequencing and assembly.</title>
        <authorList>
            <person name="Su W."/>
        </authorList>
    </citation>
    <scope>NUCLEOTIDE SEQUENCE [LARGE SCALE GENOMIC DNA]</scope>
    <source>
        <strain evidence="2 3">R33</strain>
    </source>
</reference>
<feature type="transmembrane region" description="Helical" evidence="1">
    <location>
        <begin position="61"/>
        <end position="79"/>
    </location>
</feature>
<evidence type="ECO:0000313" key="3">
    <source>
        <dbReference type="Proteomes" id="UP000215145"/>
    </source>
</evidence>
<gene>
    <name evidence="2" type="ORF">CGZ75_06740</name>
</gene>
<keyword evidence="3" id="KW-1185">Reference proteome</keyword>
<dbReference type="EMBL" id="NMUQ01000001">
    <property type="protein sequence ID" value="OXM16373.1"/>
    <property type="molecule type" value="Genomic_DNA"/>
</dbReference>
<feature type="transmembrane region" description="Helical" evidence="1">
    <location>
        <begin position="7"/>
        <end position="24"/>
    </location>
</feature>
<evidence type="ECO:0000313" key="2">
    <source>
        <dbReference type="EMBL" id="OXM16373.1"/>
    </source>
</evidence>
<comment type="caution">
    <text evidence="2">The sequence shown here is derived from an EMBL/GenBank/DDBJ whole genome shotgun (WGS) entry which is preliminary data.</text>
</comment>
<feature type="transmembrane region" description="Helical" evidence="1">
    <location>
        <begin position="91"/>
        <end position="111"/>
    </location>
</feature>
<keyword evidence="1" id="KW-0472">Membrane</keyword>
<keyword evidence="1" id="KW-0812">Transmembrane</keyword>
<dbReference type="Pfam" id="PF11457">
    <property type="entry name" value="DUF3021"/>
    <property type="match status" value="1"/>
</dbReference>
<accession>A0A229P280</accession>
<protein>
    <recommendedName>
        <fullName evidence="4">DUF3021 domain-containing protein</fullName>
    </recommendedName>
</protein>
<name>A0A229P280_9BACL</name>
<organism evidence="2 3">
    <name type="scientific">Paenibacillus herberti</name>
    <dbReference type="NCBI Taxonomy" id="1619309"/>
    <lineage>
        <taxon>Bacteria</taxon>
        <taxon>Bacillati</taxon>
        <taxon>Bacillota</taxon>
        <taxon>Bacilli</taxon>
        <taxon>Bacillales</taxon>
        <taxon>Paenibacillaceae</taxon>
        <taxon>Paenibacillus</taxon>
    </lineage>
</organism>
<dbReference type="OrthoDB" id="2678399at2"/>
<dbReference type="AlphaFoldDB" id="A0A229P280"/>